<dbReference type="AlphaFoldDB" id="A0A367ZN31"/>
<sequence length="141" mass="14935">MTVLVWGVLMAAMTGVDGLLIYAWLNPAGHTALPLGLVAAAYAGLLIVTWLLYPRLANQSPVTGLGAGWLWWTGVAGVSLPLALDRLNILVPYEAWLARGQPTPPAWRTEFLIGVQLVIGLVLLGSALARRFGGTRPPGGQ</sequence>
<keyword evidence="1" id="KW-1133">Transmembrane helix</keyword>
<accession>A0A367ZN31</accession>
<comment type="caution">
    <text evidence="2">The sequence shown here is derived from an EMBL/GenBank/DDBJ whole genome shotgun (WGS) entry which is preliminary data.</text>
</comment>
<dbReference type="Proteomes" id="UP000252355">
    <property type="component" value="Unassembled WGS sequence"/>
</dbReference>
<name>A0A367ZN31_9BACT</name>
<dbReference type="EMBL" id="QOQW01000013">
    <property type="protein sequence ID" value="RCK79436.1"/>
    <property type="molecule type" value="Genomic_DNA"/>
</dbReference>
<keyword evidence="1" id="KW-0472">Membrane</keyword>
<feature type="transmembrane region" description="Helical" evidence="1">
    <location>
        <begin position="5"/>
        <end position="25"/>
    </location>
</feature>
<proteinExistence type="predicted"/>
<feature type="transmembrane region" description="Helical" evidence="1">
    <location>
        <begin position="31"/>
        <end position="53"/>
    </location>
</feature>
<gene>
    <name evidence="2" type="ORF">OZSIB_0076</name>
</gene>
<feature type="transmembrane region" description="Helical" evidence="1">
    <location>
        <begin position="65"/>
        <end position="84"/>
    </location>
</feature>
<reference evidence="2 3" key="1">
    <citation type="submission" date="2018-05" db="EMBL/GenBank/DDBJ databases">
        <title>A metagenomic window into the 2 km-deep terrestrial subsurface aquifer revealed taxonomically and functionally diverse microbial community comprising novel uncultured bacterial lineages.</title>
        <authorList>
            <person name="Kadnikov V.V."/>
            <person name="Mardanov A.V."/>
            <person name="Beletsky A.V."/>
            <person name="Banks D."/>
            <person name="Pimenov N.V."/>
            <person name="Frank Y.A."/>
            <person name="Karnachuk O.V."/>
            <person name="Ravin N.V."/>
        </authorList>
    </citation>
    <scope>NUCLEOTIDE SEQUENCE [LARGE SCALE GENOMIC DNA]</scope>
    <source>
        <strain evidence="2">BY5</strain>
    </source>
</reference>
<feature type="transmembrane region" description="Helical" evidence="1">
    <location>
        <begin position="111"/>
        <end position="129"/>
    </location>
</feature>
<protein>
    <submittedName>
        <fullName evidence="2">Uncharacterized protein</fullName>
    </submittedName>
</protein>
<evidence type="ECO:0000313" key="3">
    <source>
        <dbReference type="Proteomes" id="UP000252355"/>
    </source>
</evidence>
<organism evidence="2 3">
    <name type="scientific">Candidatus Ozemobacter sibiricus</name>
    <dbReference type="NCBI Taxonomy" id="2268124"/>
    <lineage>
        <taxon>Bacteria</taxon>
        <taxon>Candidatus Ozemobacteria</taxon>
        <taxon>Candidatus Ozemobacterales</taxon>
        <taxon>Candidatus Ozemobacteraceae</taxon>
        <taxon>Candidatus Ozemobacter</taxon>
    </lineage>
</organism>
<evidence type="ECO:0000256" key="1">
    <source>
        <dbReference type="SAM" id="Phobius"/>
    </source>
</evidence>
<evidence type="ECO:0000313" key="2">
    <source>
        <dbReference type="EMBL" id="RCK79436.1"/>
    </source>
</evidence>
<keyword evidence="1" id="KW-0812">Transmembrane</keyword>